<evidence type="ECO:0000313" key="3">
    <source>
        <dbReference type="Proteomes" id="UP000324767"/>
    </source>
</evidence>
<gene>
    <name evidence="2" type="ORF">FRX48_01321</name>
</gene>
<comment type="caution">
    <text evidence="2">The sequence shown here is derived from an EMBL/GenBank/DDBJ whole genome shotgun (WGS) entry which is preliminary data.</text>
</comment>
<name>A0A5M8PZN5_9LECA</name>
<dbReference type="GO" id="GO:0016020">
    <property type="term" value="C:membrane"/>
    <property type="evidence" value="ECO:0007669"/>
    <property type="project" value="TreeGrafter"/>
</dbReference>
<dbReference type="PANTHER" id="PTHR43798">
    <property type="entry name" value="MONOACYLGLYCEROL LIPASE"/>
    <property type="match status" value="1"/>
</dbReference>
<dbReference type="SUPFAM" id="SSF53474">
    <property type="entry name" value="alpha/beta-Hydrolases"/>
    <property type="match status" value="1"/>
</dbReference>
<dbReference type="Gene3D" id="3.40.50.1820">
    <property type="entry name" value="alpha/beta hydrolase"/>
    <property type="match status" value="1"/>
</dbReference>
<dbReference type="InterPro" id="IPR000073">
    <property type="entry name" value="AB_hydrolase_1"/>
</dbReference>
<dbReference type="PANTHER" id="PTHR43798:SF5">
    <property type="entry name" value="MONOACYLGLYCEROL LIPASE ABHD6"/>
    <property type="match status" value="1"/>
</dbReference>
<dbReference type="AlphaFoldDB" id="A0A5M8PZN5"/>
<dbReference type="GO" id="GO:0046464">
    <property type="term" value="P:acylglycerol catabolic process"/>
    <property type="evidence" value="ECO:0007669"/>
    <property type="project" value="TreeGrafter"/>
</dbReference>
<dbReference type="InterPro" id="IPR029058">
    <property type="entry name" value="AB_hydrolase_fold"/>
</dbReference>
<evidence type="ECO:0000313" key="2">
    <source>
        <dbReference type="EMBL" id="KAA6414572.1"/>
    </source>
</evidence>
<dbReference type="PRINTS" id="PR00111">
    <property type="entry name" value="ABHYDROLASE"/>
</dbReference>
<feature type="domain" description="AB hydrolase-1" evidence="1">
    <location>
        <begin position="29"/>
        <end position="257"/>
    </location>
</feature>
<protein>
    <recommendedName>
        <fullName evidence="1">AB hydrolase-1 domain-containing protein</fullName>
    </recommendedName>
</protein>
<sequence length="268" mass="29311">MPYLHLQQKRIYYTDTKPKDGAAPKETFIFHHGLGSTHCYYQALIPTLTSPPNNIRCITYDAVGSGLSDLPKDDQSIQSLSDDVIEILATLKVEKAVLVGHSFGGIVAAHLAAKNSDVIIAAVLIGPVLPNPSLEKVFLARAQTVDKEGMEAMGNTVPVQATGSKSTSLQHALIRTLLMSQRPQGYISLCRVVAFATPPDYESIKIPILTITSDEDKSAPLEGCEEIFRRIGGEEKKITVLEGVGHWHCIEAPDQVATKIMDFYREIQ</sequence>
<dbReference type="Proteomes" id="UP000324767">
    <property type="component" value="Unassembled WGS sequence"/>
</dbReference>
<dbReference type="GO" id="GO:0047372">
    <property type="term" value="F:monoacylglycerol lipase activity"/>
    <property type="evidence" value="ECO:0007669"/>
    <property type="project" value="TreeGrafter"/>
</dbReference>
<evidence type="ECO:0000259" key="1">
    <source>
        <dbReference type="Pfam" id="PF12697"/>
    </source>
</evidence>
<dbReference type="Pfam" id="PF12697">
    <property type="entry name" value="Abhydrolase_6"/>
    <property type="match status" value="1"/>
</dbReference>
<proteinExistence type="predicted"/>
<dbReference type="OrthoDB" id="408373at2759"/>
<dbReference type="EMBL" id="VXIT01000002">
    <property type="protein sequence ID" value="KAA6414572.1"/>
    <property type="molecule type" value="Genomic_DNA"/>
</dbReference>
<organism evidence="2 3">
    <name type="scientific">Lasallia pustulata</name>
    <dbReference type="NCBI Taxonomy" id="136370"/>
    <lineage>
        <taxon>Eukaryota</taxon>
        <taxon>Fungi</taxon>
        <taxon>Dikarya</taxon>
        <taxon>Ascomycota</taxon>
        <taxon>Pezizomycotina</taxon>
        <taxon>Lecanoromycetes</taxon>
        <taxon>OSLEUM clade</taxon>
        <taxon>Umbilicariomycetidae</taxon>
        <taxon>Umbilicariales</taxon>
        <taxon>Umbilicariaceae</taxon>
        <taxon>Lasallia</taxon>
    </lineage>
</organism>
<dbReference type="InterPro" id="IPR050266">
    <property type="entry name" value="AB_hydrolase_sf"/>
</dbReference>
<accession>A0A5M8PZN5</accession>
<reference evidence="2 3" key="1">
    <citation type="submission" date="2019-09" db="EMBL/GenBank/DDBJ databases">
        <title>The hologenome of the rock-dwelling lichen Lasallia pustulata.</title>
        <authorList>
            <person name="Greshake Tzovaras B."/>
            <person name="Segers F."/>
            <person name="Bicker A."/>
            <person name="Dal Grande F."/>
            <person name="Otte J."/>
            <person name="Hankeln T."/>
            <person name="Schmitt I."/>
            <person name="Ebersberger I."/>
        </authorList>
    </citation>
    <scope>NUCLEOTIDE SEQUENCE [LARGE SCALE GENOMIC DNA]</scope>
    <source>
        <strain evidence="2">A1-1</strain>
    </source>
</reference>